<sequence length="671" mass="70162">MTAELVRGQNHPLPDFRVEIRVSAGKPVIAGATLNDDSGRMRDAGWIAHPAAPRLPGLEASRQAAADHRLAVDLGALPEDVHRVNVLLALPTGVGGPTSFGPLAAPYLAVTGLDGAEIATYTVTGLDAESAVVALELYRRQDAWKVRAVGQGYAGGLAAMLDDQGLPKAHELAATINEAVAAGLARSVAPPPPQDGEGTRERSTAHAAHRGRTGAEGAGGDCPERTGTPAAGTPAGGTPSGAAPSGTTPSGDAPPSAGGIDYRHPSRPASPPPSAAPSAPQASQAPQGGGQEPVAGDAPGWSMEERLYNQVWGMFEDLARTVAAYRSAIDFAESRMEREIDRVLDDPRTRVGPAADEARTEARAKHARLVEQAQAVLDRDLAQLVAEAEVVEPALPPALARWDNPVWHGYTLPDDTPMALRLGDLSLPEHAELRIPMLVRLPLERGLWIDCGREAASVESVVGADTGELRRLAAETATAVAARLYAVYPPGEFTVRVIDPAGSAAASLAPLVESGALPEPPAAGAAGVSQMLELLTRRVDLVQMAVRSGATDALPVDIDPADQLLVVHDFPHGFDDRAVTQLRYLADEGPAVGVHLLMVADREDARAYGPVLDPLWRGLLRLTPVASDHLADPWVGHAWTYEPPLAPSGSEIVPRVLRQAAAGRWSPGGGH</sequence>
<evidence type="ECO:0000313" key="4">
    <source>
        <dbReference type="EMBL" id="GAA2081970.1"/>
    </source>
</evidence>
<dbReference type="PANTHER" id="PTHR32097:SF4">
    <property type="entry name" value="GENERAL STRESS PROTEIN 16U"/>
    <property type="match status" value="1"/>
</dbReference>
<dbReference type="Proteomes" id="UP001500016">
    <property type="component" value="Unassembled WGS sequence"/>
</dbReference>
<dbReference type="EMBL" id="BAAAPE010000010">
    <property type="protein sequence ID" value="GAA2081970.1"/>
    <property type="molecule type" value="Genomic_DNA"/>
</dbReference>
<reference evidence="4 5" key="1">
    <citation type="journal article" date="2019" name="Int. J. Syst. Evol. Microbiol.">
        <title>The Global Catalogue of Microorganisms (GCM) 10K type strain sequencing project: providing services to taxonomists for standard genome sequencing and annotation.</title>
        <authorList>
            <consortium name="The Broad Institute Genomics Platform"/>
            <consortium name="The Broad Institute Genome Sequencing Center for Infectious Disease"/>
            <person name="Wu L."/>
            <person name="Ma J."/>
        </authorList>
    </citation>
    <scope>NUCLEOTIDE SEQUENCE [LARGE SCALE GENOMIC DNA]</scope>
    <source>
        <strain evidence="4 5">JCM 15478</strain>
    </source>
</reference>
<accession>A0ABN2W357</accession>
<feature type="domain" description="TerD" evidence="3">
    <location>
        <begin position="64"/>
        <end position="162"/>
    </location>
</feature>
<dbReference type="InterPro" id="IPR003325">
    <property type="entry name" value="TerD"/>
</dbReference>
<dbReference type="Pfam" id="PF02342">
    <property type="entry name" value="TerD"/>
    <property type="match status" value="1"/>
</dbReference>
<protein>
    <submittedName>
        <fullName evidence="4">TerD family protein</fullName>
    </submittedName>
</protein>
<keyword evidence="5" id="KW-1185">Reference proteome</keyword>
<proteinExistence type="inferred from homology"/>
<evidence type="ECO:0000256" key="1">
    <source>
        <dbReference type="ARBA" id="ARBA00008775"/>
    </source>
</evidence>
<feature type="compositionally biased region" description="Low complexity" evidence="2">
    <location>
        <begin position="240"/>
        <end position="251"/>
    </location>
</feature>
<dbReference type="CDD" id="cd06974">
    <property type="entry name" value="TerD_like"/>
    <property type="match status" value="1"/>
</dbReference>
<dbReference type="InterPro" id="IPR027417">
    <property type="entry name" value="P-loop_NTPase"/>
</dbReference>
<comment type="caution">
    <text evidence="4">The sequence shown here is derived from an EMBL/GenBank/DDBJ whole genome shotgun (WGS) entry which is preliminary data.</text>
</comment>
<evidence type="ECO:0000259" key="3">
    <source>
        <dbReference type="Pfam" id="PF02342"/>
    </source>
</evidence>
<dbReference type="PANTHER" id="PTHR32097">
    <property type="entry name" value="CAMP-BINDING PROTEIN 1-RELATED"/>
    <property type="match status" value="1"/>
</dbReference>
<name>A0ABN2W357_9ACTN</name>
<dbReference type="InterPro" id="IPR051324">
    <property type="entry name" value="Stress/Tellurium_Resist"/>
</dbReference>
<feature type="compositionally biased region" description="Low complexity" evidence="2">
    <location>
        <begin position="276"/>
        <end position="286"/>
    </location>
</feature>
<comment type="similarity">
    <text evidence="1">Belongs to the CAPAB/TerDEXZ family.</text>
</comment>
<gene>
    <name evidence="4" type="ORF">GCM10009801_41400</name>
</gene>
<feature type="region of interest" description="Disordered" evidence="2">
    <location>
        <begin position="186"/>
        <end position="299"/>
    </location>
</feature>
<evidence type="ECO:0000313" key="5">
    <source>
        <dbReference type="Proteomes" id="UP001500016"/>
    </source>
</evidence>
<organism evidence="4 5">
    <name type="scientific">Streptomyces albiaxialis</name>
    <dbReference type="NCBI Taxonomy" id="329523"/>
    <lineage>
        <taxon>Bacteria</taxon>
        <taxon>Bacillati</taxon>
        <taxon>Actinomycetota</taxon>
        <taxon>Actinomycetes</taxon>
        <taxon>Kitasatosporales</taxon>
        <taxon>Streptomycetaceae</taxon>
        <taxon>Streptomyces</taxon>
    </lineage>
</organism>
<dbReference type="Gene3D" id="3.40.50.300">
    <property type="entry name" value="P-loop containing nucleotide triphosphate hydrolases"/>
    <property type="match status" value="1"/>
</dbReference>
<dbReference type="RefSeq" id="WP_344530320.1">
    <property type="nucleotide sequence ID" value="NZ_BAAAPE010000010.1"/>
</dbReference>
<dbReference type="Gene3D" id="2.60.60.30">
    <property type="entry name" value="sav2460 like domains"/>
    <property type="match status" value="1"/>
</dbReference>
<evidence type="ECO:0000256" key="2">
    <source>
        <dbReference type="SAM" id="MobiDB-lite"/>
    </source>
</evidence>